<evidence type="ECO:0000256" key="7">
    <source>
        <dbReference type="ARBA" id="ARBA00023141"/>
    </source>
</evidence>
<dbReference type="PANTHER" id="PTHR42894:SF1">
    <property type="entry name" value="N-(5'-PHOSPHORIBOSYL)ANTHRANILATE ISOMERASE"/>
    <property type="match status" value="1"/>
</dbReference>
<dbReference type="EMBL" id="JBHSIS010000024">
    <property type="protein sequence ID" value="MFC4858732.1"/>
    <property type="molecule type" value="Genomic_DNA"/>
</dbReference>
<dbReference type="PANTHER" id="PTHR42894">
    <property type="entry name" value="N-(5'-PHOSPHORIBOSYL)ANTHRANILATE ISOMERASE"/>
    <property type="match status" value="1"/>
</dbReference>
<dbReference type="InterPro" id="IPR044643">
    <property type="entry name" value="TrpF_fam"/>
</dbReference>
<comment type="pathway">
    <text evidence="2 9">Amino-acid biosynthesis; L-tryptophan biosynthesis; L-tryptophan from chorismate: step 3/5.</text>
</comment>
<gene>
    <name evidence="9" type="primary">trpF</name>
    <name evidence="11" type="ORF">ACFPCV_34995</name>
</gene>
<keyword evidence="8 9" id="KW-0413">Isomerase</keyword>
<comment type="catalytic activity">
    <reaction evidence="1 9">
        <text>N-(5-phospho-beta-D-ribosyl)anthranilate = 1-(2-carboxyphenylamino)-1-deoxy-D-ribulose 5-phosphate</text>
        <dbReference type="Rhea" id="RHEA:21540"/>
        <dbReference type="ChEBI" id="CHEBI:18277"/>
        <dbReference type="ChEBI" id="CHEBI:58613"/>
        <dbReference type="EC" id="5.3.1.24"/>
    </reaction>
</comment>
<proteinExistence type="inferred from homology"/>
<dbReference type="EC" id="5.3.1.24" evidence="3 9"/>
<accession>A0ABV9SBN9</accession>
<evidence type="ECO:0000313" key="12">
    <source>
        <dbReference type="Proteomes" id="UP001595859"/>
    </source>
</evidence>
<dbReference type="GO" id="GO:0016853">
    <property type="term" value="F:isomerase activity"/>
    <property type="evidence" value="ECO:0007669"/>
    <property type="project" value="UniProtKB-KW"/>
</dbReference>
<evidence type="ECO:0000256" key="3">
    <source>
        <dbReference type="ARBA" id="ARBA00012572"/>
    </source>
</evidence>
<evidence type="ECO:0000256" key="1">
    <source>
        <dbReference type="ARBA" id="ARBA00001164"/>
    </source>
</evidence>
<dbReference type="InterPro" id="IPR001240">
    <property type="entry name" value="PRAI_dom"/>
</dbReference>
<name>A0ABV9SBN9_9PSEU</name>
<evidence type="ECO:0000256" key="2">
    <source>
        <dbReference type="ARBA" id="ARBA00004664"/>
    </source>
</evidence>
<dbReference type="Gene3D" id="3.20.20.70">
    <property type="entry name" value="Aldolase class I"/>
    <property type="match status" value="1"/>
</dbReference>
<dbReference type="Proteomes" id="UP001595859">
    <property type="component" value="Unassembled WGS sequence"/>
</dbReference>
<evidence type="ECO:0000259" key="10">
    <source>
        <dbReference type="Pfam" id="PF00697"/>
    </source>
</evidence>
<keyword evidence="6 9" id="KW-0822">Tryptophan biosynthesis</keyword>
<evidence type="ECO:0000256" key="8">
    <source>
        <dbReference type="ARBA" id="ARBA00023235"/>
    </source>
</evidence>
<evidence type="ECO:0000256" key="4">
    <source>
        <dbReference type="ARBA" id="ARBA00022272"/>
    </source>
</evidence>
<keyword evidence="12" id="KW-1185">Reference proteome</keyword>
<comment type="similarity">
    <text evidence="9">Belongs to the TrpF family.</text>
</comment>
<dbReference type="InterPro" id="IPR013785">
    <property type="entry name" value="Aldolase_TIM"/>
</dbReference>
<dbReference type="Pfam" id="PF00697">
    <property type="entry name" value="PRAI"/>
    <property type="match status" value="1"/>
</dbReference>
<feature type="domain" description="N-(5'phosphoribosyl) anthranilate isomerase (PRAI)" evidence="10">
    <location>
        <begin position="3"/>
        <end position="190"/>
    </location>
</feature>
<comment type="caution">
    <text evidence="11">The sequence shown here is derived from an EMBL/GenBank/DDBJ whole genome shotgun (WGS) entry which is preliminary data.</text>
</comment>
<evidence type="ECO:0000256" key="5">
    <source>
        <dbReference type="ARBA" id="ARBA00022605"/>
    </source>
</evidence>
<dbReference type="HAMAP" id="MF_00135">
    <property type="entry name" value="PRAI"/>
    <property type="match status" value="1"/>
</dbReference>
<dbReference type="InterPro" id="IPR011060">
    <property type="entry name" value="RibuloseP-bd_barrel"/>
</dbReference>
<reference evidence="12" key="1">
    <citation type="journal article" date="2019" name="Int. J. Syst. Evol. Microbiol.">
        <title>The Global Catalogue of Microorganisms (GCM) 10K type strain sequencing project: providing services to taxonomists for standard genome sequencing and annotation.</title>
        <authorList>
            <consortium name="The Broad Institute Genomics Platform"/>
            <consortium name="The Broad Institute Genome Sequencing Center for Infectious Disease"/>
            <person name="Wu L."/>
            <person name="Ma J."/>
        </authorList>
    </citation>
    <scope>NUCLEOTIDE SEQUENCE [LARGE SCALE GENOMIC DNA]</scope>
    <source>
        <strain evidence="12">ZS-22-S1</strain>
    </source>
</reference>
<keyword evidence="7 9" id="KW-0057">Aromatic amino acid biosynthesis</keyword>
<evidence type="ECO:0000256" key="6">
    <source>
        <dbReference type="ARBA" id="ARBA00022822"/>
    </source>
</evidence>
<dbReference type="CDD" id="cd00405">
    <property type="entry name" value="PRAI"/>
    <property type="match status" value="1"/>
</dbReference>
<keyword evidence="5 9" id="KW-0028">Amino-acid biosynthesis</keyword>
<evidence type="ECO:0000313" key="11">
    <source>
        <dbReference type="EMBL" id="MFC4858732.1"/>
    </source>
</evidence>
<organism evidence="11 12">
    <name type="scientific">Actinophytocola glycyrrhizae</name>
    <dbReference type="NCBI Taxonomy" id="2044873"/>
    <lineage>
        <taxon>Bacteria</taxon>
        <taxon>Bacillati</taxon>
        <taxon>Actinomycetota</taxon>
        <taxon>Actinomycetes</taxon>
        <taxon>Pseudonocardiales</taxon>
        <taxon>Pseudonocardiaceae</taxon>
    </lineage>
</organism>
<protein>
    <recommendedName>
        <fullName evidence="4 9">N-(5'-phosphoribosyl)anthranilate isomerase</fullName>
        <shortName evidence="9">PRAI</shortName>
        <ecNumber evidence="3 9">5.3.1.24</ecNumber>
    </recommendedName>
</protein>
<dbReference type="RefSeq" id="WP_378061385.1">
    <property type="nucleotide sequence ID" value="NZ_JBHSIS010000024.1"/>
</dbReference>
<evidence type="ECO:0000256" key="9">
    <source>
        <dbReference type="HAMAP-Rule" id="MF_00135"/>
    </source>
</evidence>
<sequence length="212" mass="21129">MFVKVCGLRTSADVDAAVSSGADAVGFVFAASPRQVDPATAGALVAVAGATLTVGVFLGQPVDEVRAIAEATGLGAVQLHGAYPKDAFTALADPRWQLIRAVPYSAPDLRVGAYGDDLLIVDAPKAGSGESWDYASVAGLDGQWLLAGGLTPASVASAAATARARGVDVSSGVESSRGVKDHALIADFVAAARAAAVLSSGRQPPGTASKPT</sequence>
<dbReference type="SUPFAM" id="SSF51366">
    <property type="entry name" value="Ribulose-phoshate binding barrel"/>
    <property type="match status" value="1"/>
</dbReference>